<dbReference type="EMBL" id="FNIJ01000011">
    <property type="protein sequence ID" value="SDO44623.1"/>
    <property type="molecule type" value="Genomic_DNA"/>
</dbReference>
<keyword evidence="2" id="KW-1185">Reference proteome</keyword>
<accession>A0A1H0JM95</accession>
<dbReference type="RefSeq" id="WP_084311179.1">
    <property type="nucleotide sequence ID" value="NZ_FNIJ01000011.1"/>
</dbReference>
<protein>
    <submittedName>
        <fullName evidence="1">Uncharacterized protein</fullName>
    </submittedName>
</protein>
<dbReference type="Proteomes" id="UP000242957">
    <property type="component" value="Unassembled WGS sequence"/>
</dbReference>
<evidence type="ECO:0000313" key="1">
    <source>
        <dbReference type="EMBL" id="SDO44623.1"/>
    </source>
</evidence>
<dbReference type="OrthoDB" id="6949214at2"/>
<proteinExistence type="predicted"/>
<sequence>MAEFQDCVVPFPKRPSPLNEFEPVSDSLQAEAELRAVMLGELLREFAGPEGFHPEHLRLKVSVFAAQELLDEMVLLYRRALSEAQGGSCDG</sequence>
<reference evidence="2" key="1">
    <citation type="submission" date="2016-10" db="EMBL/GenBank/DDBJ databases">
        <authorList>
            <person name="Varghese N."/>
            <person name="Submissions S."/>
        </authorList>
    </citation>
    <scope>NUCLEOTIDE SEQUENCE [LARGE SCALE GENOMIC DNA]</scope>
    <source>
        <strain evidence="2">JCM 21621</strain>
    </source>
</reference>
<evidence type="ECO:0000313" key="2">
    <source>
        <dbReference type="Proteomes" id="UP000242957"/>
    </source>
</evidence>
<dbReference type="AlphaFoldDB" id="A0A1H0JM95"/>
<organism evidence="1 2">
    <name type="scientific">Pseudomonas jinjuensis</name>
    <dbReference type="NCBI Taxonomy" id="198616"/>
    <lineage>
        <taxon>Bacteria</taxon>
        <taxon>Pseudomonadati</taxon>
        <taxon>Pseudomonadota</taxon>
        <taxon>Gammaproteobacteria</taxon>
        <taxon>Pseudomonadales</taxon>
        <taxon>Pseudomonadaceae</taxon>
        <taxon>Pseudomonas</taxon>
    </lineage>
</organism>
<gene>
    <name evidence="1" type="ORF">SAMN05216193_111129</name>
</gene>
<name>A0A1H0JM95_9PSED</name>